<dbReference type="RefSeq" id="WP_014216249.1">
    <property type="nucleotide sequence ID" value="NC_016605.1"/>
</dbReference>
<dbReference type="STRING" id="701521.PECL_1844"/>
<organism evidence="1 2">
    <name type="scientific">Pediococcus claussenii (strain ATCC BAA-344 / DSM 14800 / JCM 18046 / KCTC 3811 / LMG 21948 / P06)</name>
    <dbReference type="NCBI Taxonomy" id="701521"/>
    <lineage>
        <taxon>Bacteria</taxon>
        <taxon>Bacillati</taxon>
        <taxon>Bacillota</taxon>
        <taxon>Bacilli</taxon>
        <taxon>Lactobacillales</taxon>
        <taxon>Lactobacillaceae</taxon>
        <taxon>Pediococcus</taxon>
    </lineage>
</organism>
<sequence length="79" mass="9309">MNFKLIKIYIASHLASANTRLEEVNEPQPGLLVTIDDETSFFYASSENRNEFWEKYDGKVFYHTFNPTDRTFESKEISH</sequence>
<gene>
    <name evidence="1" type="ordered locus">PECL_1844</name>
</gene>
<dbReference type="KEGG" id="pce:PECL_1844"/>
<evidence type="ECO:0000313" key="1">
    <source>
        <dbReference type="EMBL" id="AEV96055.1"/>
    </source>
</evidence>
<proteinExistence type="predicted"/>
<dbReference type="EMBL" id="CP003137">
    <property type="protein sequence ID" value="AEV96055.1"/>
    <property type="molecule type" value="Genomic_DNA"/>
</dbReference>
<dbReference type="Proteomes" id="UP000005444">
    <property type="component" value="Chromosome"/>
</dbReference>
<dbReference type="HOGENOM" id="CLU_196767_0_0_9"/>
<name>G8PC77_PEDCP</name>
<reference evidence="1 2" key="1">
    <citation type="journal article" date="2012" name="J. Bacteriol.">
        <title>Complete Genome Sequence of the Beer Spoilage Organism Pediococcus claussenii ATCC BAA-344T.</title>
        <authorList>
            <person name="Pittet V."/>
            <person name="Abegunde T."/>
            <person name="Marfleet T."/>
            <person name="Haakensen M."/>
            <person name="Morrow K."/>
            <person name="Jayaprakash T."/>
            <person name="Schroeder K."/>
            <person name="Trost B."/>
            <person name="Byrns S."/>
            <person name="Bergsveinson J."/>
            <person name="Kusalik A."/>
            <person name="Ziola B."/>
        </authorList>
    </citation>
    <scope>NUCLEOTIDE SEQUENCE [LARGE SCALE GENOMIC DNA]</scope>
    <source>
        <strain evidence="1 2">ATCC BAA-344</strain>
    </source>
</reference>
<evidence type="ECO:0000313" key="2">
    <source>
        <dbReference type="Proteomes" id="UP000005444"/>
    </source>
</evidence>
<accession>G8PC77</accession>
<protein>
    <submittedName>
        <fullName evidence="1">Uncharacterized protein</fullName>
    </submittedName>
</protein>
<dbReference type="PATRIC" id="fig|701521.8.peg.1743"/>
<keyword evidence="2" id="KW-1185">Reference proteome</keyword>
<dbReference type="AlphaFoldDB" id="G8PC77"/>